<dbReference type="EMBL" id="JAWZYT010005711">
    <property type="protein sequence ID" value="KAK4289823.1"/>
    <property type="molecule type" value="Genomic_DNA"/>
</dbReference>
<dbReference type="Proteomes" id="UP001292094">
    <property type="component" value="Unassembled WGS sequence"/>
</dbReference>
<dbReference type="AlphaFoldDB" id="A0AAE1NHN3"/>
<proteinExistence type="predicted"/>
<name>A0AAE1NHN3_9EUCA</name>
<accession>A0AAE1NHN3</accession>
<gene>
    <name evidence="1" type="ORF">Pmani_037233</name>
</gene>
<evidence type="ECO:0000313" key="1">
    <source>
        <dbReference type="EMBL" id="KAK4289823.1"/>
    </source>
</evidence>
<organism evidence="1 2">
    <name type="scientific">Petrolisthes manimaculis</name>
    <dbReference type="NCBI Taxonomy" id="1843537"/>
    <lineage>
        <taxon>Eukaryota</taxon>
        <taxon>Metazoa</taxon>
        <taxon>Ecdysozoa</taxon>
        <taxon>Arthropoda</taxon>
        <taxon>Crustacea</taxon>
        <taxon>Multicrustacea</taxon>
        <taxon>Malacostraca</taxon>
        <taxon>Eumalacostraca</taxon>
        <taxon>Eucarida</taxon>
        <taxon>Decapoda</taxon>
        <taxon>Pleocyemata</taxon>
        <taxon>Anomura</taxon>
        <taxon>Galatheoidea</taxon>
        <taxon>Porcellanidae</taxon>
        <taxon>Petrolisthes</taxon>
    </lineage>
</organism>
<protein>
    <recommendedName>
        <fullName evidence="3">Ig-like domain-containing protein</fullName>
    </recommendedName>
</protein>
<evidence type="ECO:0000313" key="2">
    <source>
        <dbReference type="Proteomes" id="UP001292094"/>
    </source>
</evidence>
<reference evidence="1" key="1">
    <citation type="submission" date="2023-11" db="EMBL/GenBank/DDBJ databases">
        <title>Genome assemblies of two species of porcelain crab, Petrolisthes cinctipes and Petrolisthes manimaculis (Anomura: Porcellanidae).</title>
        <authorList>
            <person name="Angst P."/>
        </authorList>
    </citation>
    <scope>NUCLEOTIDE SEQUENCE</scope>
    <source>
        <strain evidence="1">PB745_02</strain>
        <tissue evidence="1">Gill</tissue>
    </source>
</reference>
<evidence type="ECO:0008006" key="3">
    <source>
        <dbReference type="Google" id="ProtNLM"/>
    </source>
</evidence>
<comment type="caution">
    <text evidence="1">The sequence shown here is derived from an EMBL/GenBank/DDBJ whole genome shotgun (WGS) entry which is preliminary data.</text>
</comment>
<keyword evidence="2" id="KW-1185">Reference proteome</keyword>
<sequence>MGCQDQTGDVEMKATGWLAGWLAGVGGDIGSVKGDPSAGFIRSRLYIADASPADSGPYTCCYHNITCGEVAVHVLAGEWMDATTEATIG</sequence>